<dbReference type="InterPro" id="IPR012338">
    <property type="entry name" value="Beta-lactam/transpept-like"/>
</dbReference>
<dbReference type="Gene3D" id="1.10.3810.10">
    <property type="entry name" value="Biosynthetic peptidoglycan transglycosylase-like"/>
    <property type="match status" value="1"/>
</dbReference>
<evidence type="ECO:0000256" key="12">
    <source>
        <dbReference type="ARBA" id="ARBA00022801"/>
    </source>
</evidence>
<dbReference type="AlphaFoldDB" id="A0A4Z0WAG3"/>
<feature type="region of interest" description="Disordered" evidence="24">
    <location>
        <begin position="628"/>
        <end position="648"/>
    </location>
</feature>
<dbReference type="GO" id="GO:0008360">
    <property type="term" value="P:regulation of cell shape"/>
    <property type="evidence" value="ECO:0007669"/>
    <property type="project" value="UniProtKB-UniRule"/>
</dbReference>
<dbReference type="OrthoDB" id="9766909at2"/>
<evidence type="ECO:0000256" key="21">
    <source>
        <dbReference type="ARBA" id="ARBA00049902"/>
    </source>
</evidence>
<proteinExistence type="inferred from homology"/>
<evidence type="ECO:0000256" key="1">
    <source>
        <dbReference type="ARBA" id="ARBA00002624"/>
    </source>
</evidence>
<evidence type="ECO:0000256" key="6">
    <source>
        <dbReference type="ARBA" id="ARBA00018637"/>
    </source>
</evidence>
<dbReference type="GO" id="GO:0008658">
    <property type="term" value="F:penicillin binding"/>
    <property type="evidence" value="ECO:0007669"/>
    <property type="project" value="InterPro"/>
</dbReference>
<dbReference type="InterPro" id="IPR036950">
    <property type="entry name" value="PBP_transglycosylase"/>
</dbReference>
<reference evidence="29 30" key="1">
    <citation type="submission" date="2019-04" db="EMBL/GenBank/DDBJ databases">
        <title>Natronospirillum operosus gen. nov., sp. nov., a haloalkaliphilic satellite isolated from decaying biomass of laboratory culture of cyanobacterium Geitlerinema sp. and proposal of Natronospirillaceae fam. nov. and Saccharospirillaceae fam. nov.</title>
        <authorList>
            <person name="Kevbrin V."/>
            <person name="Boltyanskaya Y."/>
            <person name="Koziaeva V."/>
            <person name="Grouzdev D.S."/>
            <person name="Park M."/>
            <person name="Cho J."/>
        </authorList>
    </citation>
    <scope>NUCLEOTIDE SEQUENCE [LARGE SCALE GENOMIC DNA]</scope>
    <source>
        <strain evidence="29 30">G-116</strain>
    </source>
</reference>
<evidence type="ECO:0000313" key="29">
    <source>
        <dbReference type="EMBL" id="TGG94179.1"/>
    </source>
</evidence>
<dbReference type="GO" id="GO:0005886">
    <property type="term" value="C:plasma membrane"/>
    <property type="evidence" value="ECO:0007669"/>
    <property type="project" value="UniProtKB-SubCell"/>
</dbReference>
<keyword evidence="17" id="KW-0511">Multifunctional enzyme</keyword>
<dbReference type="Pfam" id="PF00912">
    <property type="entry name" value="Transgly"/>
    <property type="match status" value="1"/>
</dbReference>
<keyword evidence="7" id="KW-1003">Cell membrane</keyword>
<name>A0A4Z0WAG3_9GAMM</name>
<keyword evidence="18 22" id="KW-0961">Cell wall biogenesis/degradation</keyword>
<evidence type="ECO:0000256" key="25">
    <source>
        <dbReference type="SAM" id="Phobius"/>
    </source>
</evidence>
<keyword evidence="14 22" id="KW-0573">Peptidoglycan synthesis</keyword>
<dbReference type="InterPro" id="IPR023346">
    <property type="entry name" value="Lysozyme-like_dom_sf"/>
</dbReference>
<evidence type="ECO:0000256" key="22">
    <source>
        <dbReference type="PIRNR" id="PIRNR002799"/>
    </source>
</evidence>
<dbReference type="Pfam" id="PF14814">
    <property type="entry name" value="UB2H"/>
    <property type="match status" value="1"/>
</dbReference>
<dbReference type="EMBL" id="SRMF01000002">
    <property type="protein sequence ID" value="TGG94179.1"/>
    <property type="molecule type" value="Genomic_DNA"/>
</dbReference>
<dbReference type="Gene3D" id="3.30.2060.10">
    <property type="entry name" value="Penicillin-binding protein 1b domain"/>
    <property type="match status" value="1"/>
</dbReference>
<evidence type="ECO:0000256" key="11">
    <source>
        <dbReference type="ARBA" id="ARBA00022679"/>
    </source>
</evidence>
<dbReference type="Pfam" id="PF00905">
    <property type="entry name" value="Transpeptidase"/>
    <property type="match status" value="1"/>
</dbReference>
<dbReference type="GO" id="GO:0009002">
    <property type="term" value="F:serine-type D-Ala-D-Ala carboxypeptidase activity"/>
    <property type="evidence" value="ECO:0007669"/>
    <property type="project" value="UniProtKB-EC"/>
</dbReference>
<sequence length="770" mass="85142">MPYKPSRWRQAGRILLKLAVVGLVLGVALVVYLDFYVRARFNEHTWSVPARVYGAPLELRAGGELEMNEVLWWLDRMGYRPVPEVAGPGDYRVGVNDIELFTRAYDFWDGAESARQLRLHFSGERLTRLEDRHGERVMSARLAPPSLGHISPVHAEDRVIERLESMPPTLVAGLVAVEDRRFFQHRGVSLVGIGRALQANLRSRRVEQGGSTLTQQLIKNMFLTADQSLWRKGIEAIMAVQLELHVDKETILEAYMNEVFIAQDGTRSIHGFGLAAQHFYGRPLNETSLAQQAMLIGMLRGPTFYSPVRNPERAMARRNLVLDVMHEQGVITANQHAQARREGLRLNPGMGQGPHAAALDLVRRQLRLWYREEVLSHDGLHIHTTIDIYAQDRAQAAMTRQLSALEQQYGIAAGSLQGALILADRSTGAVRAVIGGRNSIPGGFNRALDARRPVGSLLKPPLYLAAMESGQHWLTPVDDSPVIVVGRDGSEWTPTNFDLNSNGEVPMWEALALSYNQAAARAGMELGLGEVLDSIERLGYSRQLPVFPSVILGAVDMSPYDIAQIYQPMVSGGYLSPLTSIVAVTEPDGRVLGQFRVREQTVIDGAMAQSLRSGLALTAQAGTGAHAGRSLAPELKPAGKTGTSDGQRDSWFAGEAGHLLGVVWIGTDDNQALPLTGSTGSLRLWTDLMAEVARPTLEPDILHSSLRWISWHPDSPGDYWLGDCQTLRLAVRADAAMESARYRCGDDNRPQQGSPETESNGRWQWLRRWF</sequence>
<evidence type="ECO:0000256" key="19">
    <source>
        <dbReference type="ARBA" id="ARBA00032454"/>
    </source>
</evidence>
<evidence type="ECO:0000256" key="24">
    <source>
        <dbReference type="SAM" id="MobiDB-lite"/>
    </source>
</evidence>
<comment type="catalytic activity">
    <reaction evidence="20">
        <text>Preferential cleavage: (Ac)2-L-Lys-D-Ala-|-D-Ala. Also transpeptidation of peptidyl-alanyl moieties that are N-acyl substituents of D-alanine.</text>
        <dbReference type="EC" id="3.4.16.4"/>
    </reaction>
</comment>
<evidence type="ECO:0000256" key="14">
    <source>
        <dbReference type="ARBA" id="ARBA00022984"/>
    </source>
</evidence>
<evidence type="ECO:0000313" key="30">
    <source>
        <dbReference type="Proteomes" id="UP000297475"/>
    </source>
</evidence>
<dbReference type="InterPro" id="IPR001460">
    <property type="entry name" value="PCN-bd_Tpept"/>
</dbReference>
<dbReference type="InterPro" id="IPR011813">
    <property type="entry name" value="PBP_1b"/>
</dbReference>
<dbReference type="InterPro" id="IPR001264">
    <property type="entry name" value="Glyco_trans_51"/>
</dbReference>
<keyword evidence="25" id="KW-0812">Transmembrane</keyword>
<dbReference type="GO" id="GO:0009274">
    <property type="term" value="C:peptidoglycan-based cell wall"/>
    <property type="evidence" value="ECO:0007669"/>
    <property type="project" value="UniProtKB-UniRule"/>
</dbReference>
<evidence type="ECO:0000256" key="5">
    <source>
        <dbReference type="ARBA" id="ARBA00007739"/>
    </source>
</evidence>
<keyword evidence="9" id="KW-0645">Protease</keyword>
<keyword evidence="16" id="KW-0046">Antibiotic resistance</keyword>
<keyword evidence="13 22" id="KW-0133">Cell shape</keyword>
<organism evidence="29 30">
    <name type="scientific">Natronospirillum operosum</name>
    <dbReference type="NCBI Taxonomy" id="2759953"/>
    <lineage>
        <taxon>Bacteria</taxon>
        <taxon>Pseudomonadati</taxon>
        <taxon>Pseudomonadota</taxon>
        <taxon>Gammaproteobacteria</taxon>
        <taxon>Oceanospirillales</taxon>
        <taxon>Natronospirillaceae</taxon>
        <taxon>Natronospirillum</taxon>
    </lineage>
</organism>
<dbReference type="Gene3D" id="3.40.710.10">
    <property type="entry name" value="DD-peptidase/beta-lactamase superfamily"/>
    <property type="match status" value="1"/>
</dbReference>
<keyword evidence="25" id="KW-1133">Transmembrane helix</keyword>
<dbReference type="GO" id="GO:0030288">
    <property type="term" value="C:outer membrane-bounded periplasmic space"/>
    <property type="evidence" value="ECO:0007669"/>
    <property type="project" value="TreeGrafter"/>
</dbReference>
<keyword evidence="15 25" id="KW-0472">Membrane</keyword>
<evidence type="ECO:0000256" key="16">
    <source>
        <dbReference type="ARBA" id="ARBA00023251"/>
    </source>
</evidence>
<feature type="domain" description="Glycosyl transferase family 51" evidence="27">
    <location>
        <begin position="154"/>
        <end position="325"/>
    </location>
</feature>
<evidence type="ECO:0000256" key="15">
    <source>
        <dbReference type="ARBA" id="ARBA00023136"/>
    </source>
</evidence>
<dbReference type="PANTHER" id="PTHR32282">
    <property type="entry name" value="BINDING PROTEIN TRANSPEPTIDASE, PUTATIVE-RELATED"/>
    <property type="match status" value="1"/>
</dbReference>
<keyword evidence="30" id="KW-1185">Reference proteome</keyword>
<dbReference type="SUPFAM" id="SSF56601">
    <property type="entry name" value="beta-lactamase/transpeptidase-like"/>
    <property type="match status" value="1"/>
</dbReference>
<protein>
    <recommendedName>
        <fullName evidence="6 22">Penicillin-binding protein 1B</fullName>
        <shortName evidence="22">PBP-1b</shortName>
        <shortName evidence="22">PBP1b</shortName>
    </recommendedName>
    <alternativeName>
        <fullName evidence="19 22">Murein polymerase</fullName>
    </alternativeName>
</protein>
<dbReference type="Proteomes" id="UP000297475">
    <property type="component" value="Unassembled WGS sequence"/>
</dbReference>
<comment type="subcellular location">
    <subcellularLocation>
        <location evidence="2">Cell membrane</location>
    </subcellularLocation>
</comment>
<dbReference type="GO" id="GO:0006508">
    <property type="term" value="P:proteolysis"/>
    <property type="evidence" value="ECO:0007669"/>
    <property type="project" value="UniProtKB-KW"/>
</dbReference>
<evidence type="ECO:0000256" key="23">
    <source>
        <dbReference type="PIRSR" id="PIRSR002799-1"/>
    </source>
</evidence>
<comment type="similarity">
    <text evidence="5 22">In the N-terminal section; belongs to the glycosyltransferase 51 family.</text>
</comment>
<dbReference type="SUPFAM" id="SSF53955">
    <property type="entry name" value="Lysozyme-like"/>
    <property type="match status" value="1"/>
</dbReference>
<dbReference type="InterPro" id="IPR028166">
    <property type="entry name" value="UB2H"/>
</dbReference>
<evidence type="ECO:0000259" key="28">
    <source>
        <dbReference type="Pfam" id="PF14814"/>
    </source>
</evidence>
<gene>
    <name evidence="29" type="ORF">E4656_08395</name>
</gene>
<dbReference type="RefSeq" id="WP_135482747.1">
    <property type="nucleotide sequence ID" value="NZ_SRMF01000002.1"/>
</dbReference>
<evidence type="ECO:0000256" key="4">
    <source>
        <dbReference type="ARBA" id="ARBA00007090"/>
    </source>
</evidence>
<dbReference type="GO" id="GO:0046677">
    <property type="term" value="P:response to antibiotic"/>
    <property type="evidence" value="ECO:0007669"/>
    <property type="project" value="UniProtKB-KW"/>
</dbReference>
<dbReference type="UniPathway" id="UPA00219"/>
<feature type="domain" description="Penicillin-binding protein transpeptidase" evidence="26">
    <location>
        <begin position="418"/>
        <end position="645"/>
    </location>
</feature>
<dbReference type="InterPro" id="IPR050396">
    <property type="entry name" value="Glycosyltr_51/Transpeptidase"/>
</dbReference>
<comment type="catalytic activity">
    <reaction evidence="21">
        <text>[GlcNAc-(1-&gt;4)-Mur2Ac(oyl-L-Ala-gamma-D-Glu-L-Lys-D-Ala-D-Ala)](n)-di-trans,octa-cis-undecaprenyl diphosphate + beta-D-GlcNAc-(1-&gt;4)-Mur2Ac(oyl-L-Ala-gamma-D-Glu-L-Lys-D-Ala-D-Ala)-di-trans,octa-cis-undecaprenyl diphosphate = [GlcNAc-(1-&gt;4)-Mur2Ac(oyl-L-Ala-gamma-D-Glu-L-Lys-D-Ala-D-Ala)](n+1)-di-trans,octa-cis-undecaprenyl diphosphate + di-trans,octa-cis-undecaprenyl diphosphate + H(+)</text>
        <dbReference type="Rhea" id="RHEA:23708"/>
        <dbReference type="Rhea" id="RHEA-COMP:9602"/>
        <dbReference type="Rhea" id="RHEA-COMP:9603"/>
        <dbReference type="ChEBI" id="CHEBI:15378"/>
        <dbReference type="ChEBI" id="CHEBI:58405"/>
        <dbReference type="ChEBI" id="CHEBI:60033"/>
        <dbReference type="ChEBI" id="CHEBI:78435"/>
        <dbReference type="EC" id="2.4.99.28"/>
    </reaction>
</comment>
<evidence type="ECO:0000259" key="26">
    <source>
        <dbReference type="Pfam" id="PF00905"/>
    </source>
</evidence>
<keyword evidence="11 22" id="KW-0808">Transferase</keyword>
<comment type="similarity">
    <text evidence="4 22">In the C-terminal section; belongs to the transpeptidase family.</text>
</comment>
<evidence type="ECO:0000256" key="7">
    <source>
        <dbReference type="ARBA" id="ARBA00022475"/>
    </source>
</evidence>
<keyword evidence="10 22" id="KW-0328">Glycosyltransferase</keyword>
<evidence type="ECO:0000256" key="3">
    <source>
        <dbReference type="ARBA" id="ARBA00004752"/>
    </source>
</evidence>
<evidence type="ECO:0000256" key="2">
    <source>
        <dbReference type="ARBA" id="ARBA00004236"/>
    </source>
</evidence>
<comment type="pathway">
    <text evidence="3 22">Cell wall biogenesis; peptidoglycan biosynthesis.</text>
</comment>
<dbReference type="PIRSF" id="PIRSF002799">
    <property type="entry name" value="PBP_1b"/>
    <property type="match status" value="1"/>
</dbReference>
<keyword evidence="12" id="KW-0378">Hydrolase</keyword>
<comment type="caution">
    <text evidence="29">The sequence shown here is derived from an EMBL/GenBank/DDBJ whole genome shotgun (WGS) entry which is preliminary data.</text>
</comment>
<feature type="active site" description="Acyl-ester intermediate; for transpeptidase activity" evidence="23">
    <location>
        <position position="456"/>
    </location>
</feature>
<comment type="function">
    <text evidence="1 22">Cell wall formation. Synthesis of cross-linked peptidoglycan from the lipid intermediates. The enzyme has a penicillin-insensitive transglycosylase N-terminal domain (formation of linear glycan strands) and a penicillin-sensitive transpeptidase C-terminal domain (cross-linking of the peptide subunits).</text>
</comment>
<keyword evidence="8" id="KW-0121">Carboxypeptidase</keyword>
<dbReference type="GO" id="GO:0071555">
    <property type="term" value="P:cell wall organization"/>
    <property type="evidence" value="ECO:0007669"/>
    <property type="project" value="UniProtKB-UniRule"/>
</dbReference>
<evidence type="ECO:0000256" key="13">
    <source>
        <dbReference type="ARBA" id="ARBA00022960"/>
    </source>
</evidence>
<evidence type="ECO:0000259" key="27">
    <source>
        <dbReference type="Pfam" id="PF00912"/>
    </source>
</evidence>
<evidence type="ECO:0000256" key="9">
    <source>
        <dbReference type="ARBA" id="ARBA00022670"/>
    </source>
</evidence>
<dbReference type="GO" id="GO:0009252">
    <property type="term" value="P:peptidoglycan biosynthetic process"/>
    <property type="evidence" value="ECO:0007669"/>
    <property type="project" value="UniProtKB-UniRule"/>
</dbReference>
<evidence type="ECO:0000256" key="10">
    <source>
        <dbReference type="ARBA" id="ARBA00022676"/>
    </source>
</evidence>
<feature type="transmembrane region" description="Helical" evidence="25">
    <location>
        <begin position="14"/>
        <end position="33"/>
    </location>
</feature>
<evidence type="ECO:0000256" key="18">
    <source>
        <dbReference type="ARBA" id="ARBA00023316"/>
    </source>
</evidence>
<dbReference type="GO" id="GO:0008955">
    <property type="term" value="F:peptidoglycan glycosyltransferase activity"/>
    <property type="evidence" value="ECO:0007669"/>
    <property type="project" value="UniProtKB-UniRule"/>
</dbReference>
<evidence type="ECO:0000256" key="8">
    <source>
        <dbReference type="ARBA" id="ARBA00022645"/>
    </source>
</evidence>
<feature type="active site" description="Proton donor; for transglycosylase activity" evidence="23">
    <location>
        <position position="178"/>
    </location>
</feature>
<feature type="domain" description="Bifunctional transglycosylase second" evidence="28">
    <location>
        <begin position="59"/>
        <end position="142"/>
    </location>
</feature>
<dbReference type="PANTHER" id="PTHR32282:SF11">
    <property type="entry name" value="PENICILLIN-BINDING PROTEIN 1B"/>
    <property type="match status" value="1"/>
</dbReference>
<evidence type="ECO:0000256" key="20">
    <source>
        <dbReference type="ARBA" id="ARBA00034000"/>
    </source>
</evidence>
<accession>A0A4Z0WAG3</accession>
<evidence type="ECO:0000256" key="17">
    <source>
        <dbReference type="ARBA" id="ARBA00023268"/>
    </source>
</evidence>